<keyword evidence="2 4" id="KW-0378">Hydrolase</keyword>
<dbReference type="PANTHER" id="PTHR23088:SF27">
    <property type="entry name" value="DEAMINATED GLUTATHIONE AMIDASE"/>
    <property type="match status" value="1"/>
</dbReference>
<dbReference type="Pfam" id="PF00795">
    <property type="entry name" value="CN_hydrolase"/>
    <property type="match status" value="1"/>
</dbReference>
<dbReference type="InterPro" id="IPR045254">
    <property type="entry name" value="Nit1/2_C-N_Hydrolase"/>
</dbReference>
<name>A0AAE4WAM9_AGRVI</name>
<proteinExistence type="inferred from homology"/>
<dbReference type="InterPro" id="IPR036526">
    <property type="entry name" value="C-N_Hydrolase_sf"/>
</dbReference>
<evidence type="ECO:0000256" key="1">
    <source>
        <dbReference type="ARBA" id="ARBA00010613"/>
    </source>
</evidence>
<evidence type="ECO:0000313" key="5">
    <source>
        <dbReference type="Proteomes" id="UP000436692"/>
    </source>
</evidence>
<protein>
    <submittedName>
        <fullName evidence="4">Carbon-nitrogen hydrolase family protein</fullName>
    </submittedName>
</protein>
<dbReference type="InterPro" id="IPR003010">
    <property type="entry name" value="C-N_Hydrolase"/>
</dbReference>
<sequence length="297" mass="32281">MSDAKASRSPTRSTLKLGMAQMCSSNTHQRNIETLEALAEEAHRAGVELLALPEASGLLNRDVAAARLQVTDEANDPFLAVARRLAAQYGIWIHTGSTPLSRGKEPRFSNSSHLIDPSGALNTRYDKIHLFDVNLPDHPPSRESDRYAPGGQAVLAHTPWGSFGMSVCYDLRFPHLYRDYAKAGANVLFIPSAFAMATGVAHWETLLRARAIENGCFVVAAAQCGKHDDGRETWGQSMIIDPWGKVLVDMEKHIGLSIAELDLTCVATTRASIPSLANERAYSFGADQHETKSVSAA</sequence>
<dbReference type="PANTHER" id="PTHR23088">
    <property type="entry name" value="NITRILASE-RELATED"/>
    <property type="match status" value="1"/>
</dbReference>
<dbReference type="AlphaFoldDB" id="A0AAE4WAM9"/>
<dbReference type="Proteomes" id="UP000436692">
    <property type="component" value="Unassembled WGS sequence"/>
</dbReference>
<feature type="domain" description="CN hydrolase" evidence="3">
    <location>
        <begin position="15"/>
        <end position="263"/>
    </location>
</feature>
<dbReference type="CDD" id="cd07572">
    <property type="entry name" value="nit"/>
    <property type="match status" value="1"/>
</dbReference>
<reference evidence="4 5" key="1">
    <citation type="submission" date="2019-12" db="EMBL/GenBank/DDBJ databases">
        <title>Whole-genome sequencing of Allorhizobium vitis.</title>
        <authorList>
            <person name="Gan H.M."/>
            <person name="Szegedi E."/>
            <person name="Burr T."/>
            <person name="Savka M.A."/>
        </authorList>
    </citation>
    <scope>NUCLEOTIDE SEQUENCE [LARGE SCALE GENOMIC DNA]</scope>
    <source>
        <strain evidence="4 5">CG989</strain>
    </source>
</reference>
<accession>A0AAE4WAM9</accession>
<comment type="similarity">
    <text evidence="1">Belongs to the carbon-nitrogen hydrolase superfamily. NIT1/NIT2 family.</text>
</comment>
<gene>
    <name evidence="4" type="ORF">GOZ95_05765</name>
</gene>
<comment type="caution">
    <text evidence="4">The sequence shown here is derived from an EMBL/GenBank/DDBJ whole genome shotgun (WGS) entry which is preliminary data.</text>
</comment>
<evidence type="ECO:0000259" key="3">
    <source>
        <dbReference type="PROSITE" id="PS50263"/>
    </source>
</evidence>
<dbReference type="SUPFAM" id="SSF56317">
    <property type="entry name" value="Carbon-nitrogen hydrolase"/>
    <property type="match status" value="1"/>
</dbReference>
<evidence type="ECO:0000313" key="4">
    <source>
        <dbReference type="EMBL" id="MUZ56969.1"/>
    </source>
</evidence>
<organism evidence="4 5">
    <name type="scientific">Agrobacterium vitis</name>
    <name type="common">Rhizobium vitis</name>
    <dbReference type="NCBI Taxonomy" id="373"/>
    <lineage>
        <taxon>Bacteria</taxon>
        <taxon>Pseudomonadati</taxon>
        <taxon>Pseudomonadota</taxon>
        <taxon>Alphaproteobacteria</taxon>
        <taxon>Hyphomicrobiales</taxon>
        <taxon>Rhizobiaceae</taxon>
        <taxon>Rhizobium/Agrobacterium group</taxon>
        <taxon>Agrobacterium</taxon>
    </lineage>
</organism>
<dbReference type="RefSeq" id="WP_156547144.1">
    <property type="nucleotide sequence ID" value="NZ_JABAEJ010000002.1"/>
</dbReference>
<dbReference type="Gene3D" id="3.60.110.10">
    <property type="entry name" value="Carbon-nitrogen hydrolase"/>
    <property type="match status" value="1"/>
</dbReference>
<dbReference type="PROSITE" id="PS01227">
    <property type="entry name" value="UPF0012"/>
    <property type="match status" value="1"/>
</dbReference>
<evidence type="ECO:0000256" key="2">
    <source>
        <dbReference type="ARBA" id="ARBA00022801"/>
    </source>
</evidence>
<dbReference type="PROSITE" id="PS50263">
    <property type="entry name" value="CN_HYDROLASE"/>
    <property type="match status" value="1"/>
</dbReference>
<dbReference type="InterPro" id="IPR001110">
    <property type="entry name" value="UPF0012_CS"/>
</dbReference>
<dbReference type="EMBL" id="WPHM01000002">
    <property type="protein sequence ID" value="MUZ56969.1"/>
    <property type="molecule type" value="Genomic_DNA"/>
</dbReference>
<dbReference type="GO" id="GO:0016811">
    <property type="term" value="F:hydrolase activity, acting on carbon-nitrogen (but not peptide) bonds, in linear amides"/>
    <property type="evidence" value="ECO:0007669"/>
    <property type="project" value="InterPro"/>
</dbReference>